<keyword evidence="5" id="KW-0949">S-adenosyl-L-methionine</keyword>
<dbReference type="EMBL" id="ACJW02000003">
    <property type="protein sequence ID" value="EEP67334.1"/>
    <property type="molecule type" value="Genomic_DNA"/>
</dbReference>
<keyword evidence="9" id="KW-1185">Reference proteome</keyword>
<feature type="domain" description="DNA methylase N-4/N-6" evidence="7">
    <location>
        <begin position="2"/>
        <end position="293"/>
    </location>
</feature>
<evidence type="ECO:0000256" key="2">
    <source>
        <dbReference type="ARBA" id="ARBA00011900"/>
    </source>
</evidence>
<comment type="caution">
    <text evidence="8">The sequence shown here is derived from an EMBL/GenBank/DDBJ whole genome shotgun (WGS) entry which is preliminary data.</text>
</comment>
<gene>
    <name evidence="8" type="ORF">GCWU000324_01581</name>
</gene>
<dbReference type="InterPro" id="IPR029063">
    <property type="entry name" value="SAM-dependent_MTases_sf"/>
</dbReference>
<reference evidence="8" key="1">
    <citation type="submission" date="2009-04" db="EMBL/GenBank/DDBJ databases">
        <authorList>
            <person name="Weinstock G."/>
            <person name="Sodergren E."/>
            <person name="Clifton S."/>
            <person name="Fulton L."/>
            <person name="Fulton B."/>
            <person name="Courtney L."/>
            <person name="Fronick C."/>
            <person name="Harrison M."/>
            <person name="Strong C."/>
            <person name="Farmer C."/>
            <person name="Delahaunty K."/>
            <person name="Markovic C."/>
            <person name="Hall O."/>
            <person name="Minx P."/>
            <person name="Tomlinson C."/>
            <person name="Mitreva M."/>
            <person name="Nelson J."/>
            <person name="Hou S."/>
            <person name="Wollam A."/>
            <person name="Pepin K.H."/>
            <person name="Johnson M."/>
            <person name="Bhonagiri V."/>
            <person name="Nash W.E."/>
            <person name="Warren W."/>
            <person name="Chinwalla A."/>
            <person name="Mardis E.R."/>
            <person name="Wilson R.K."/>
        </authorList>
    </citation>
    <scope>NUCLEOTIDE SEQUENCE [LARGE SCALE GENOMIC DNA]</scope>
    <source>
        <strain evidence="8">ATCC 51147</strain>
    </source>
</reference>
<comment type="catalytic activity">
    <reaction evidence="6">
        <text>a 2'-deoxyadenosine in DNA + S-adenosyl-L-methionine = an N(6)-methyl-2'-deoxyadenosine in DNA + S-adenosyl-L-homocysteine + H(+)</text>
        <dbReference type="Rhea" id="RHEA:15197"/>
        <dbReference type="Rhea" id="RHEA-COMP:12418"/>
        <dbReference type="Rhea" id="RHEA-COMP:12419"/>
        <dbReference type="ChEBI" id="CHEBI:15378"/>
        <dbReference type="ChEBI" id="CHEBI:57856"/>
        <dbReference type="ChEBI" id="CHEBI:59789"/>
        <dbReference type="ChEBI" id="CHEBI:90615"/>
        <dbReference type="ChEBI" id="CHEBI:90616"/>
        <dbReference type="EC" id="2.1.1.72"/>
    </reaction>
</comment>
<dbReference type="Proteomes" id="UP000003009">
    <property type="component" value="Unassembled WGS sequence"/>
</dbReference>
<comment type="similarity">
    <text evidence="1">Belongs to the N(4)/N(6)-methyltransferase family.</text>
</comment>
<evidence type="ECO:0000256" key="6">
    <source>
        <dbReference type="ARBA" id="ARBA00047942"/>
    </source>
</evidence>
<dbReference type="Gene3D" id="3.40.50.150">
    <property type="entry name" value="Vaccinia Virus protein VP39"/>
    <property type="match status" value="1"/>
</dbReference>
<dbReference type="GO" id="GO:0009007">
    <property type="term" value="F:site-specific DNA-methyltransferase (adenine-specific) activity"/>
    <property type="evidence" value="ECO:0007669"/>
    <property type="project" value="UniProtKB-EC"/>
</dbReference>
<evidence type="ECO:0000256" key="5">
    <source>
        <dbReference type="ARBA" id="ARBA00022691"/>
    </source>
</evidence>
<dbReference type="AlphaFoldDB" id="C4GKS5"/>
<organism evidence="8 9">
    <name type="scientific">Kingella oralis ATCC 51147</name>
    <dbReference type="NCBI Taxonomy" id="629741"/>
    <lineage>
        <taxon>Bacteria</taxon>
        <taxon>Pseudomonadati</taxon>
        <taxon>Pseudomonadota</taxon>
        <taxon>Betaproteobacteria</taxon>
        <taxon>Neisseriales</taxon>
        <taxon>Neisseriaceae</taxon>
        <taxon>Kingella</taxon>
    </lineage>
</organism>
<dbReference type="InterPro" id="IPR002941">
    <property type="entry name" value="DNA_methylase_N4/N6"/>
</dbReference>
<evidence type="ECO:0000256" key="4">
    <source>
        <dbReference type="ARBA" id="ARBA00022679"/>
    </source>
</evidence>
<sequence length="479" mass="54403">MMLPRLHLARTLLRDDGVIFISIDDNEQAQLKLLCDEVFGAENFVGQIIWKNATDNNPSNIAVEHEYIFCYCKEKNNLESIWKTSLSETKELLIQLGKDILSHSDNLAEAQSKYTKWFRENKLQLGKLDRYKYIDEKGIYTGSQSVHNPGKEGYRYDVIHPKTKMSCKQPLMGYRFKEETMKRLLSENKVLFGTDHNKIIELKVYVEEFEEKLSSIIELDGRIGAYDLKDIFDKSQIFTNPKPVSLIQNLLPFILNDGDIFLDFFAGSGTTAQAIMQMNTQDEKKRRCICIQLPEELDPNDNKSKAAYDLCQSLGVPPTIAEIAKERIRRAGKQVSDGLKDGQRVDTGFKVFKLSESSFKQWRQPENGADLEQQLRLAIDSVAEHAAPENMLYELMLRLGCKLTGAVEHKNGVYWVTDEDTGKRIVLLLEAANQALIDEVIAAAPAKVVALDKWFDGNDALKSNTVLQMKDAGIVFECV</sequence>
<accession>C4GKS5</accession>
<evidence type="ECO:0000256" key="3">
    <source>
        <dbReference type="ARBA" id="ARBA00022603"/>
    </source>
</evidence>
<dbReference type="SUPFAM" id="SSF53335">
    <property type="entry name" value="S-adenosyl-L-methionine-dependent methyltransferases"/>
    <property type="match status" value="1"/>
</dbReference>
<dbReference type="GO" id="GO:0008170">
    <property type="term" value="F:N-methyltransferase activity"/>
    <property type="evidence" value="ECO:0007669"/>
    <property type="project" value="InterPro"/>
</dbReference>
<dbReference type="InterPro" id="IPR002295">
    <property type="entry name" value="N4/N6-MTase_EcoPI_Mod-like"/>
</dbReference>
<dbReference type="PIRSF" id="PIRSF015855">
    <property type="entry name" value="TypeIII_Mtase_mKpnI"/>
    <property type="match status" value="1"/>
</dbReference>
<name>C4GKS5_9NEIS</name>
<proteinExistence type="inferred from homology"/>
<dbReference type="Pfam" id="PF01555">
    <property type="entry name" value="N6_N4_Mtase"/>
    <property type="match status" value="1"/>
</dbReference>
<protein>
    <recommendedName>
        <fullName evidence="2">site-specific DNA-methyltransferase (adenine-specific)</fullName>
        <ecNumber evidence="2">2.1.1.72</ecNumber>
    </recommendedName>
</protein>
<dbReference type="HOGENOM" id="CLU_020164_2_1_4"/>
<keyword evidence="4" id="KW-0808">Transferase</keyword>
<dbReference type="PRINTS" id="PR00506">
    <property type="entry name" value="D21N6MTFRASE"/>
</dbReference>
<evidence type="ECO:0000313" key="9">
    <source>
        <dbReference type="Proteomes" id="UP000003009"/>
    </source>
</evidence>
<evidence type="ECO:0000313" key="8">
    <source>
        <dbReference type="EMBL" id="EEP67334.1"/>
    </source>
</evidence>
<dbReference type="EC" id="2.1.1.72" evidence="2"/>
<evidence type="ECO:0000259" key="7">
    <source>
        <dbReference type="Pfam" id="PF01555"/>
    </source>
</evidence>
<dbReference type="GO" id="GO:0003677">
    <property type="term" value="F:DNA binding"/>
    <property type="evidence" value="ECO:0007669"/>
    <property type="project" value="InterPro"/>
</dbReference>
<dbReference type="STRING" id="629741.GCWU000324_01581"/>
<dbReference type="GO" id="GO:0032259">
    <property type="term" value="P:methylation"/>
    <property type="evidence" value="ECO:0007669"/>
    <property type="project" value="UniProtKB-KW"/>
</dbReference>
<keyword evidence="3" id="KW-0489">Methyltransferase</keyword>
<evidence type="ECO:0000256" key="1">
    <source>
        <dbReference type="ARBA" id="ARBA00006594"/>
    </source>
</evidence>